<dbReference type="InterPro" id="IPR004893">
    <property type="entry name" value="NifW"/>
</dbReference>
<evidence type="ECO:0000256" key="3">
    <source>
        <dbReference type="ARBA" id="ARBA00023231"/>
    </source>
</evidence>
<comment type="subunit">
    <text evidence="4">Homotrimer; associates with NifD.</text>
</comment>
<dbReference type="HAMAP" id="MF_00529">
    <property type="entry name" value="NifW"/>
    <property type="match status" value="1"/>
</dbReference>
<sequence>MSLSPNRRWQDLQALVNAEDYFAFFDLPYDPQVVNVNRLHILRKFAQYLRPLADFQGSEQDQLDQARQGLAKAYQTFLTSTPQQEKLFRVFQDYGSSCRDPVTGCGGCGSLAESGECRSGIPA</sequence>
<dbReference type="RefSeq" id="WP_244349117.1">
    <property type="nucleotide sequence ID" value="NZ_JAFIRA010000004.1"/>
</dbReference>
<reference evidence="5" key="1">
    <citation type="submission" date="2021-02" db="EMBL/GenBank/DDBJ databases">
        <title>The CRISPR/cas machinery reduction and long-range gene transfer in the hot spring cyanobacterium Synechococcus.</title>
        <authorList>
            <person name="Dvorak P."/>
            <person name="Jahodarova E."/>
            <person name="Hasler P."/>
            <person name="Poulickova A."/>
        </authorList>
    </citation>
    <scope>NUCLEOTIDE SEQUENCE</scope>
    <source>
        <strain evidence="5">Rupite</strain>
    </source>
</reference>
<accession>A0ABT0C801</accession>
<dbReference type="EMBL" id="JAFIRA010000004">
    <property type="protein sequence ID" value="MCJ2541910.1"/>
    <property type="molecule type" value="Genomic_DNA"/>
</dbReference>
<dbReference type="Pfam" id="PF03206">
    <property type="entry name" value="NifW"/>
    <property type="match status" value="1"/>
</dbReference>
<evidence type="ECO:0000256" key="2">
    <source>
        <dbReference type="ARBA" id="ARBA00008351"/>
    </source>
</evidence>
<evidence type="ECO:0000313" key="5">
    <source>
        <dbReference type="EMBL" id="MCJ2541910.1"/>
    </source>
</evidence>
<evidence type="ECO:0000256" key="4">
    <source>
        <dbReference type="HAMAP-Rule" id="MF_00529"/>
    </source>
</evidence>
<comment type="similarity">
    <text evidence="2 4">Belongs to the NifW family.</text>
</comment>
<evidence type="ECO:0000256" key="1">
    <source>
        <dbReference type="ARBA" id="ARBA00002247"/>
    </source>
</evidence>
<evidence type="ECO:0000313" key="6">
    <source>
        <dbReference type="Proteomes" id="UP000830835"/>
    </source>
</evidence>
<gene>
    <name evidence="4 5" type="primary">nifW</name>
    <name evidence="5" type="ORF">JX360_03140</name>
</gene>
<name>A0ABT0C801_THEVL</name>
<dbReference type="NCBIfam" id="NF010702">
    <property type="entry name" value="PRK14102.1"/>
    <property type="match status" value="1"/>
</dbReference>
<dbReference type="Proteomes" id="UP000830835">
    <property type="component" value="Unassembled WGS sequence"/>
</dbReference>
<keyword evidence="3 4" id="KW-0535">Nitrogen fixation</keyword>
<organism evidence="5 6">
    <name type="scientific">Thermostichus vulcanus str. 'Rupite'</name>
    <dbReference type="NCBI Taxonomy" id="2813851"/>
    <lineage>
        <taxon>Bacteria</taxon>
        <taxon>Bacillati</taxon>
        <taxon>Cyanobacteriota</taxon>
        <taxon>Cyanophyceae</taxon>
        <taxon>Thermostichales</taxon>
        <taxon>Thermostichaceae</taxon>
        <taxon>Thermostichus</taxon>
    </lineage>
</organism>
<comment type="function">
    <text evidence="1 4">May protect the nitrogenase Fe-Mo protein from oxidative damage.</text>
</comment>
<keyword evidence="6" id="KW-1185">Reference proteome</keyword>
<comment type="caution">
    <text evidence="5">The sequence shown here is derived from an EMBL/GenBank/DDBJ whole genome shotgun (WGS) entry which is preliminary data.</text>
</comment>
<proteinExistence type="inferred from homology"/>
<protein>
    <recommendedName>
        <fullName evidence="4">Nitrogenase-stabilizing/protective protein NifW</fullName>
    </recommendedName>
</protein>